<organism evidence="3 4">
    <name type="scientific">Niallia circulans</name>
    <name type="common">Bacillus circulans</name>
    <dbReference type="NCBI Taxonomy" id="1397"/>
    <lineage>
        <taxon>Bacteria</taxon>
        <taxon>Bacillati</taxon>
        <taxon>Bacillota</taxon>
        <taxon>Bacilli</taxon>
        <taxon>Bacillales</taxon>
        <taxon>Bacillaceae</taxon>
        <taxon>Niallia</taxon>
    </lineage>
</organism>
<evidence type="ECO:0000313" key="3">
    <source>
        <dbReference type="EMBL" id="TRZ38489.1"/>
    </source>
</evidence>
<dbReference type="EMBL" id="RIBP01000004">
    <property type="protein sequence ID" value="TRZ38489.1"/>
    <property type="molecule type" value="Genomic_DNA"/>
</dbReference>
<feature type="signal peptide" evidence="2">
    <location>
        <begin position="1"/>
        <end position="24"/>
    </location>
</feature>
<evidence type="ECO:0000256" key="2">
    <source>
        <dbReference type="SAM" id="SignalP"/>
    </source>
</evidence>
<sequence>MKRLLSFFTAIILALSLQPVASFAMGAGDSEFEAFLAEIGWGKQDYLDYLESKGGSLDDYDSVIYLGTPLTEESIRPLLTDYGITRVELNELLTEFGDIEKGQDVLDIEFPFFAESLYEYVGYYLEMPVDGTPINDDNLQELLDDYGFSSKAELEKYMQRFEIYLDEFVTIEDLRESVAYYVNSKADLEERTKGLFQSLPLTANEVERLLEHFKEIDSENPNLKKQLTALSDRMIEFDDFESARELTAEQIADLLDISNQLLNLLQVDANYSLMKDGATKAITIQSLMALTSTNGADLLIQLNNKKGQNLADIVLTHEMFGSKLIKELGKDLQEALQFMKDTDVTPVKTATKAVEQTVKGGKLPNTASDYVQNSIVGLMIALVGVLVFRRVWMRGL</sequence>
<dbReference type="Proteomes" id="UP000319837">
    <property type="component" value="Unassembled WGS sequence"/>
</dbReference>
<keyword evidence="2" id="KW-0732">Signal</keyword>
<gene>
    <name evidence="3" type="ORF">CEQ21_24180</name>
</gene>
<feature type="chain" id="PRO_5021949035" evidence="2">
    <location>
        <begin position="25"/>
        <end position="396"/>
    </location>
</feature>
<dbReference type="RefSeq" id="WP_185766746.1">
    <property type="nucleotide sequence ID" value="NZ_RIBP01000004.1"/>
</dbReference>
<dbReference type="NCBIfam" id="TIGR04383">
    <property type="entry name" value="acidic_w_LPXTA"/>
    <property type="match status" value="2"/>
</dbReference>
<dbReference type="AlphaFoldDB" id="A0A553SNB6"/>
<evidence type="ECO:0000313" key="4">
    <source>
        <dbReference type="Proteomes" id="UP000319837"/>
    </source>
</evidence>
<proteinExistence type="predicted"/>
<reference evidence="4" key="1">
    <citation type="submission" date="2018-10" db="EMBL/GenBank/DDBJ databases">
        <title>FDA dAtabase for Regulatory Grade micrObial Sequences (FDA-ARGOS): Supporting development and validation of Infectious Disease Dx tests.</title>
        <authorList>
            <person name="Minogue T."/>
            <person name="Wolcott M."/>
            <person name="Wasieloski L."/>
            <person name="Aguilar W."/>
            <person name="Moore D."/>
            <person name="Tallon L."/>
            <person name="Sadzewicz L."/>
            <person name="Sengamalay N."/>
            <person name="Ott S."/>
            <person name="Godinez A."/>
            <person name="Nagaraj S."/>
            <person name="Vavikolanu K."/>
            <person name="Vyas G."/>
            <person name="Nadendla S."/>
            <person name="George J."/>
            <person name="Sichtig H."/>
        </authorList>
    </citation>
    <scope>NUCLEOTIDE SEQUENCE [LARGE SCALE GENOMIC DNA]</scope>
    <source>
        <strain evidence="4">FDAARGOS_343</strain>
    </source>
</reference>
<keyword evidence="1" id="KW-0812">Transmembrane</keyword>
<keyword evidence="1" id="KW-1133">Transmembrane helix</keyword>
<name>A0A553SNB6_NIACI</name>
<accession>A0A553SNB6</accession>
<protein>
    <submittedName>
        <fullName evidence="3">Processed acidic surface protein</fullName>
    </submittedName>
</protein>
<evidence type="ECO:0000256" key="1">
    <source>
        <dbReference type="SAM" id="Phobius"/>
    </source>
</evidence>
<keyword evidence="1" id="KW-0472">Membrane</keyword>
<feature type="transmembrane region" description="Helical" evidence="1">
    <location>
        <begin position="370"/>
        <end position="388"/>
    </location>
</feature>
<comment type="caution">
    <text evidence="3">The sequence shown here is derived from an EMBL/GenBank/DDBJ whole genome shotgun (WGS) entry which is preliminary data.</text>
</comment>
<dbReference type="InterPro" id="IPR030832">
    <property type="entry name" value="Acidic_LPXTA"/>
</dbReference>